<evidence type="ECO:0000256" key="4">
    <source>
        <dbReference type="ARBA" id="ARBA00023136"/>
    </source>
</evidence>
<dbReference type="SUPFAM" id="SSF90123">
    <property type="entry name" value="ABC transporter transmembrane region"/>
    <property type="match status" value="1"/>
</dbReference>
<accession>A0ABT1L624</accession>
<evidence type="ECO:0000256" key="5">
    <source>
        <dbReference type="SAM" id="Phobius"/>
    </source>
</evidence>
<reference evidence="6 7" key="1">
    <citation type="journal article" date="2022" name="Nat. Microbiol.">
        <title>The microbiome of a bacterivorous marine choanoflagellate contains a resource-demanding obligate bacterial associate.</title>
        <authorList>
            <person name="Needham D.M."/>
            <person name="Poirier C."/>
            <person name="Bachy C."/>
            <person name="George E.E."/>
            <person name="Wilken S."/>
            <person name="Yung C.C.M."/>
            <person name="Limardo A.J."/>
            <person name="Morando M."/>
            <person name="Sudek L."/>
            <person name="Malmstrom R.R."/>
            <person name="Keeling P.J."/>
            <person name="Santoro A.E."/>
            <person name="Worden A.Z."/>
        </authorList>
    </citation>
    <scope>NUCLEOTIDE SEQUENCE [LARGE SCALE GENOMIC DNA]</scope>
    <source>
        <strain evidence="6 7">Comchoano-2</strain>
    </source>
</reference>
<dbReference type="Gene3D" id="3.40.50.300">
    <property type="entry name" value="P-loop containing nucleotide triphosphate hydrolases"/>
    <property type="match status" value="1"/>
</dbReference>
<dbReference type="SUPFAM" id="SSF52540">
    <property type="entry name" value="P-loop containing nucleoside triphosphate hydrolases"/>
    <property type="match status" value="1"/>
</dbReference>
<dbReference type="RefSeq" id="WP_258569739.1">
    <property type="nucleotide sequence ID" value="NZ_JAKUDN010000002.1"/>
</dbReference>
<dbReference type="InterPro" id="IPR036640">
    <property type="entry name" value="ABC1_TM_sf"/>
</dbReference>
<feature type="transmembrane region" description="Helical" evidence="5">
    <location>
        <begin position="47"/>
        <end position="70"/>
    </location>
</feature>
<organism evidence="6 7">
    <name type="scientific">Candidatus Synchoanobacter obligatus</name>
    <dbReference type="NCBI Taxonomy" id="2919597"/>
    <lineage>
        <taxon>Bacteria</taxon>
        <taxon>Pseudomonadati</taxon>
        <taxon>Pseudomonadota</taxon>
        <taxon>Gammaproteobacteria</taxon>
        <taxon>Candidatus Comchoanobacterales</taxon>
        <taxon>Candidatus Comchoanobacteraceae</taxon>
        <taxon>Candidatus Synchoanobacter</taxon>
    </lineage>
</organism>
<keyword evidence="4 5" id="KW-0472">Membrane</keyword>
<keyword evidence="3 5" id="KW-1133">Transmembrane helix</keyword>
<sequence>MNDLPSAEKASESLLYSFWLSISLMAKCVIEKEAPITLYDLFSSLKYFFAFFTISIVTTLLTATKVGLIFRALELHIQNNALALATVCLGQWALIKAVSLLSEAINHWIYLYDRDKFAHKYRKHINQQWLNKPQSTQSPNNHQEYLYNTIHYLVRNMIALASVSINLAIILFNAFSLTAIPYQMIAIIASVNCFHYLTNQWSQSLITKHQSRHYNFISAFRENYSRFWSHLHEIRALNLDDTIKNTLDEKSQDLQNISLKRNLISVLAQDIIKPLGAILETALLYGSLIYFLSIGVFSPEQAFAVISVSTQLSVQIRQFAMHYLPYLQNEYQRDASIVARLWRESLPESTISYDISEHFIQSCYQLLIFSLYTIALAYTPHTILPQVLSIVTLYVTTVYYWPHSYLSLTRYALALPDKKMYRSSNRKKKAAILKPNDLRTTITSTHNDKTSKLNRDFSLNTPLKPGQLYLLSAENGVGKSLFFGQHLANKLPRDLESTSMGCFKSSIITAKPYLLPNKDETSQDTILTRLANTFSIAPEDHSDLETYIIEQLEKMFNGSALNSNLISILSTRFNSHEDRWGSDGEKQQLYILTLAYKLSKEPTMYDFIMIDETISGVHADRCPQYYKLITDITKNTHACTVIVHHNYKGDGLASARTITGTKEGRLSTFTI</sequence>
<dbReference type="InterPro" id="IPR027417">
    <property type="entry name" value="P-loop_NTPase"/>
</dbReference>
<dbReference type="Gene3D" id="1.20.1560.10">
    <property type="entry name" value="ABC transporter type 1, transmembrane domain"/>
    <property type="match status" value="1"/>
</dbReference>
<evidence type="ECO:0000313" key="6">
    <source>
        <dbReference type="EMBL" id="MCP8352634.1"/>
    </source>
</evidence>
<gene>
    <name evidence="6" type="ORF">MKS91_04965</name>
</gene>
<keyword evidence="7" id="KW-1185">Reference proteome</keyword>
<dbReference type="Proteomes" id="UP001320768">
    <property type="component" value="Unassembled WGS sequence"/>
</dbReference>
<evidence type="ECO:0000256" key="1">
    <source>
        <dbReference type="ARBA" id="ARBA00004651"/>
    </source>
</evidence>
<proteinExistence type="predicted"/>
<evidence type="ECO:0000256" key="3">
    <source>
        <dbReference type="ARBA" id="ARBA00022989"/>
    </source>
</evidence>
<evidence type="ECO:0000256" key="2">
    <source>
        <dbReference type="ARBA" id="ARBA00022692"/>
    </source>
</evidence>
<comment type="caution">
    <text evidence="6">The sequence shown here is derived from an EMBL/GenBank/DDBJ whole genome shotgun (WGS) entry which is preliminary data.</text>
</comment>
<name>A0ABT1L624_9GAMM</name>
<keyword evidence="2 5" id="KW-0812">Transmembrane</keyword>
<feature type="transmembrane region" description="Helical" evidence="5">
    <location>
        <begin position="152"/>
        <end position="174"/>
    </location>
</feature>
<protein>
    <submittedName>
        <fullName evidence="6">Uncharacterized protein</fullName>
    </submittedName>
</protein>
<comment type="subcellular location">
    <subcellularLocation>
        <location evidence="1">Cell membrane</location>
        <topology evidence="1">Multi-pass membrane protein</topology>
    </subcellularLocation>
</comment>
<evidence type="ECO:0000313" key="7">
    <source>
        <dbReference type="Proteomes" id="UP001320768"/>
    </source>
</evidence>
<dbReference type="EMBL" id="JAKUDN010000002">
    <property type="protein sequence ID" value="MCP8352634.1"/>
    <property type="molecule type" value="Genomic_DNA"/>
</dbReference>